<keyword evidence="1" id="KW-0315">Glutamine amidotransferase</keyword>
<dbReference type="CDD" id="cd01743">
    <property type="entry name" value="GATase1_Anthranilate_Synthase"/>
    <property type="match status" value="1"/>
</dbReference>
<accession>A0A2I0R1T1</accession>
<organism evidence="3 4">
    <name type="scientific">Brumimicrobium salinarum</name>
    <dbReference type="NCBI Taxonomy" id="2058658"/>
    <lineage>
        <taxon>Bacteria</taxon>
        <taxon>Pseudomonadati</taxon>
        <taxon>Bacteroidota</taxon>
        <taxon>Flavobacteriia</taxon>
        <taxon>Flavobacteriales</taxon>
        <taxon>Crocinitomicaceae</taxon>
        <taxon>Brumimicrobium</taxon>
    </lineage>
</organism>
<dbReference type="OrthoDB" id="9786812at2"/>
<evidence type="ECO:0000259" key="2">
    <source>
        <dbReference type="Pfam" id="PF00117"/>
    </source>
</evidence>
<evidence type="ECO:0000313" key="4">
    <source>
        <dbReference type="Proteomes" id="UP000236654"/>
    </source>
</evidence>
<protein>
    <submittedName>
        <fullName evidence="3">Aminodeoxychorismate/anthranilate synthase component II</fullName>
    </submittedName>
</protein>
<dbReference type="PANTHER" id="PTHR43418:SF4">
    <property type="entry name" value="MULTIFUNCTIONAL TRYPTOPHAN BIOSYNTHESIS PROTEIN"/>
    <property type="match status" value="1"/>
</dbReference>
<comment type="caution">
    <text evidence="3">The sequence shown here is derived from an EMBL/GenBank/DDBJ whole genome shotgun (WGS) entry which is preliminary data.</text>
</comment>
<dbReference type="Pfam" id="PF00117">
    <property type="entry name" value="GATase"/>
    <property type="match status" value="1"/>
</dbReference>
<dbReference type="PRINTS" id="PR00097">
    <property type="entry name" value="ANTSNTHASEII"/>
</dbReference>
<gene>
    <name evidence="3" type="ORF">CW751_09130</name>
</gene>
<name>A0A2I0R1T1_9FLAO</name>
<dbReference type="PROSITE" id="PS51273">
    <property type="entry name" value="GATASE_TYPE_1"/>
    <property type="match status" value="1"/>
</dbReference>
<dbReference type="PANTHER" id="PTHR43418">
    <property type="entry name" value="MULTIFUNCTIONAL TRYPTOPHAN BIOSYNTHESIS PROTEIN-RELATED"/>
    <property type="match status" value="1"/>
</dbReference>
<dbReference type="AlphaFoldDB" id="A0A2I0R1T1"/>
<evidence type="ECO:0000313" key="3">
    <source>
        <dbReference type="EMBL" id="PKR80527.1"/>
    </source>
</evidence>
<dbReference type="GO" id="GO:0000162">
    <property type="term" value="P:L-tryptophan biosynthetic process"/>
    <property type="evidence" value="ECO:0007669"/>
    <property type="project" value="TreeGrafter"/>
</dbReference>
<dbReference type="PRINTS" id="PR00096">
    <property type="entry name" value="GATASE"/>
</dbReference>
<dbReference type="Proteomes" id="UP000236654">
    <property type="component" value="Unassembled WGS sequence"/>
</dbReference>
<dbReference type="InterPro" id="IPR006221">
    <property type="entry name" value="TrpG/PapA_dom"/>
</dbReference>
<dbReference type="InterPro" id="IPR029062">
    <property type="entry name" value="Class_I_gatase-like"/>
</dbReference>
<dbReference type="Gene3D" id="3.40.50.880">
    <property type="match status" value="1"/>
</dbReference>
<dbReference type="FunFam" id="3.40.50.880:FF:000003">
    <property type="entry name" value="Anthranilate synthase component II"/>
    <property type="match status" value="1"/>
</dbReference>
<dbReference type="SUPFAM" id="SSF52317">
    <property type="entry name" value="Class I glutamine amidotransferase-like"/>
    <property type="match status" value="1"/>
</dbReference>
<evidence type="ECO:0000256" key="1">
    <source>
        <dbReference type="ARBA" id="ARBA00022962"/>
    </source>
</evidence>
<keyword evidence="4" id="KW-1185">Reference proteome</keyword>
<dbReference type="EMBL" id="PJNI01000009">
    <property type="protein sequence ID" value="PKR80527.1"/>
    <property type="molecule type" value="Genomic_DNA"/>
</dbReference>
<dbReference type="InterPro" id="IPR050472">
    <property type="entry name" value="Anth_synth/Amidotransfase"/>
</dbReference>
<feature type="domain" description="Glutamine amidotransferase" evidence="2">
    <location>
        <begin position="31"/>
        <end position="215"/>
    </location>
</feature>
<dbReference type="GO" id="GO:0004049">
    <property type="term" value="F:anthranilate synthase activity"/>
    <property type="evidence" value="ECO:0007669"/>
    <property type="project" value="TreeGrafter"/>
</dbReference>
<sequence length="231" mass="26092">MPPKSQSFIPYNIGFELFKKIYLHSVKKKILVLDNYDSFTYNLVHYIESSGAFEVDVFRNDEICINKISIYDVFVLSPGPGLPQDSGIMLSLIEKYGSEKPILGVCLGMQAIGECFGAKLENMETTYHGIADSIFIKDQSDILFSQLPQSFVVGRYHSWCLSSLNFPSSLIVTSIDGYGTIMSIRHRDYPIYGVQFHPESILSEHGQAIIDNFLNHALKTITDRKERSAML</sequence>
<dbReference type="GO" id="GO:0005829">
    <property type="term" value="C:cytosol"/>
    <property type="evidence" value="ECO:0007669"/>
    <property type="project" value="TreeGrafter"/>
</dbReference>
<reference evidence="3 4" key="1">
    <citation type="submission" date="2017-12" db="EMBL/GenBank/DDBJ databases">
        <title>The draft genome sequence of Brumimicrobium saltpan LHR20.</title>
        <authorList>
            <person name="Do Z.-J."/>
            <person name="Luo H.-R."/>
        </authorList>
    </citation>
    <scope>NUCLEOTIDE SEQUENCE [LARGE SCALE GENOMIC DNA]</scope>
    <source>
        <strain evidence="3 4">LHR20</strain>
    </source>
</reference>
<proteinExistence type="predicted"/>
<dbReference type="InterPro" id="IPR017926">
    <property type="entry name" value="GATASE"/>
</dbReference>
<dbReference type="NCBIfam" id="TIGR00566">
    <property type="entry name" value="trpG_papA"/>
    <property type="match status" value="1"/>
</dbReference>